<organism evidence="1 2">
    <name type="scientific">Pelistega suis</name>
    <dbReference type="NCBI Taxonomy" id="1631957"/>
    <lineage>
        <taxon>Bacteria</taxon>
        <taxon>Pseudomonadati</taxon>
        <taxon>Pseudomonadota</taxon>
        <taxon>Betaproteobacteria</taxon>
        <taxon>Burkholderiales</taxon>
        <taxon>Alcaligenaceae</taxon>
        <taxon>Pelistega</taxon>
    </lineage>
</organism>
<comment type="caution">
    <text evidence="1">The sequence shown here is derived from an EMBL/GenBank/DDBJ whole genome shotgun (WGS) entry which is preliminary data.</text>
</comment>
<evidence type="ECO:0000313" key="2">
    <source>
        <dbReference type="Proteomes" id="UP000537862"/>
    </source>
</evidence>
<dbReference type="EMBL" id="JABGBN010000005">
    <property type="protein sequence ID" value="NOL51937.1"/>
    <property type="molecule type" value="Genomic_DNA"/>
</dbReference>
<gene>
    <name evidence="1" type="ORF">HKX39_07105</name>
</gene>
<reference evidence="1 2" key="1">
    <citation type="submission" date="2020-05" db="EMBL/GenBank/DDBJ databases">
        <authorList>
            <person name="Niu N."/>
        </authorList>
    </citation>
    <scope>NUCLEOTIDE SEQUENCE [LARGE SCALE GENOMIC DNA]</scope>
    <source>
        <strain evidence="1 2">3340-03</strain>
    </source>
</reference>
<dbReference type="RefSeq" id="WP_171680638.1">
    <property type="nucleotide sequence ID" value="NZ_JABGBN010000005.1"/>
</dbReference>
<accession>A0A849PAJ8</accession>
<proteinExistence type="predicted"/>
<keyword evidence="2" id="KW-1185">Reference proteome</keyword>
<name>A0A849PAJ8_9BURK</name>
<protein>
    <submittedName>
        <fullName evidence="1">DUF3108 domain-containing protein</fullName>
    </submittedName>
</protein>
<dbReference type="Proteomes" id="UP000537862">
    <property type="component" value="Unassembled WGS sequence"/>
</dbReference>
<evidence type="ECO:0000313" key="1">
    <source>
        <dbReference type="EMBL" id="NOL51937.1"/>
    </source>
</evidence>
<dbReference type="AlphaFoldDB" id="A0A849PAJ8"/>
<sequence>MLNFSLKNSYHPLLTSLFGFTALLPTTYAQNIDFIDATFAIGYNGDMGNSQGKLNVTRHQNTYDATFSAEHALLDITQKAHFSMKQCAVTPNSYSNDARPAIKSNVKENIRFNWAQKQANYTKNGTENKQFTLAKTTLYDPLSFFFEARCDLMAGKKRFTYPLIYKGNERQHTYAVVGQATVKTGLGDVEALIVERVRDNKSRQTRFYVAPSLDYMLVKIEHRESALAKATATLTAMNYKVSP</sequence>
<dbReference type="InterPro" id="IPR021457">
    <property type="entry name" value="DUF3108"/>
</dbReference>
<dbReference type="Pfam" id="PF11306">
    <property type="entry name" value="DUF3108"/>
    <property type="match status" value="1"/>
</dbReference>